<reference evidence="2" key="2">
    <citation type="journal article" date="2024" name="Plant">
        <title>Genomic evolution and insights into agronomic trait innovations of Sesamum species.</title>
        <authorList>
            <person name="Miao H."/>
            <person name="Wang L."/>
            <person name="Qu L."/>
            <person name="Liu H."/>
            <person name="Sun Y."/>
            <person name="Le M."/>
            <person name="Wang Q."/>
            <person name="Wei S."/>
            <person name="Zheng Y."/>
            <person name="Lin W."/>
            <person name="Duan Y."/>
            <person name="Cao H."/>
            <person name="Xiong S."/>
            <person name="Wang X."/>
            <person name="Wei L."/>
            <person name="Li C."/>
            <person name="Ma Q."/>
            <person name="Ju M."/>
            <person name="Zhao R."/>
            <person name="Li G."/>
            <person name="Mu C."/>
            <person name="Tian Q."/>
            <person name="Mei H."/>
            <person name="Zhang T."/>
            <person name="Gao T."/>
            <person name="Zhang H."/>
        </authorList>
    </citation>
    <scope>NUCLEOTIDE SEQUENCE</scope>
    <source>
        <strain evidence="2">G02</strain>
    </source>
</reference>
<proteinExistence type="predicted"/>
<sequence length="76" mass="8107">MHLTPKDLNFVGYTYKNFDAVKALRHSSDHTRGTSAGMPSGDSMSGDPGARQTSMGAPEETDVQMIVSTTDDAMSP</sequence>
<organism evidence="2">
    <name type="scientific">Sesamum radiatum</name>
    <name type="common">Black benniseed</name>
    <dbReference type="NCBI Taxonomy" id="300843"/>
    <lineage>
        <taxon>Eukaryota</taxon>
        <taxon>Viridiplantae</taxon>
        <taxon>Streptophyta</taxon>
        <taxon>Embryophyta</taxon>
        <taxon>Tracheophyta</taxon>
        <taxon>Spermatophyta</taxon>
        <taxon>Magnoliopsida</taxon>
        <taxon>eudicotyledons</taxon>
        <taxon>Gunneridae</taxon>
        <taxon>Pentapetalae</taxon>
        <taxon>asterids</taxon>
        <taxon>lamiids</taxon>
        <taxon>Lamiales</taxon>
        <taxon>Pedaliaceae</taxon>
        <taxon>Sesamum</taxon>
    </lineage>
</organism>
<reference evidence="2" key="1">
    <citation type="submission" date="2020-06" db="EMBL/GenBank/DDBJ databases">
        <authorList>
            <person name="Li T."/>
            <person name="Hu X."/>
            <person name="Zhang T."/>
            <person name="Song X."/>
            <person name="Zhang H."/>
            <person name="Dai N."/>
            <person name="Sheng W."/>
            <person name="Hou X."/>
            <person name="Wei L."/>
        </authorList>
    </citation>
    <scope>NUCLEOTIDE SEQUENCE</scope>
    <source>
        <strain evidence="2">G02</strain>
        <tissue evidence="2">Leaf</tissue>
    </source>
</reference>
<accession>A0AAW2JRD7</accession>
<comment type="caution">
    <text evidence="2">The sequence shown here is derived from an EMBL/GenBank/DDBJ whole genome shotgun (WGS) entry which is preliminary data.</text>
</comment>
<name>A0AAW2JRD7_SESRA</name>
<dbReference type="EMBL" id="JACGWJ010000032">
    <property type="protein sequence ID" value="KAL0297196.1"/>
    <property type="molecule type" value="Genomic_DNA"/>
</dbReference>
<feature type="region of interest" description="Disordered" evidence="1">
    <location>
        <begin position="26"/>
        <end position="76"/>
    </location>
</feature>
<evidence type="ECO:0000313" key="2">
    <source>
        <dbReference type="EMBL" id="KAL0297196.1"/>
    </source>
</evidence>
<dbReference type="AlphaFoldDB" id="A0AAW2JRD7"/>
<evidence type="ECO:0000256" key="1">
    <source>
        <dbReference type="SAM" id="MobiDB-lite"/>
    </source>
</evidence>
<protein>
    <submittedName>
        <fullName evidence="2">Uncharacterized protein</fullName>
    </submittedName>
</protein>
<gene>
    <name evidence="2" type="ORF">Sradi_6771700</name>
</gene>
<feature type="compositionally biased region" description="Polar residues" evidence="1">
    <location>
        <begin position="66"/>
        <end position="76"/>
    </location>
</feature>